<dbReference type="AlphaFoldDB" id="A0A382X1R2"/>
<gene>
    <name evidence="1" type="ORF">METZ01_LOCUS417644</name>
</gene>
<sequence>MNLTTINEPTSCPTCDSTLELVKDQLFCRNNECEAKSSKLIEHFAKTLKIKGLGPKTIEKLPLSSISDIYSISENEISDEIGNKLGKKLFDQIEKSKSVDAKTLLPAFSIPLI</sequence>
<reference evidence="1" key="1">
    <citation type="submission" date="2018-05" db="EMBL/GenBank/DDBJ databases">
        <authorList>
            <person name="Lanie J.A."/>
            <person name="Ng W.-L."/>
            <person name="Kazmierczak K.M."/>
            <person name="Andrzejewski T.M."/>
            <person name="Davidsen T.M."/>
            <person name="Wayne K.J."/>
            <person name="Tettelin H."/>
            <person name="Glass J.I."/>
            <person name="Rusch D."/>
            <person name="Podicherti R."/>
            <person name="Tsui H.-C.T."/>
            <person name="Winkler M.E."/>
        </authorList>
    </citation>
    <scope>NUCLEOTIDE SEQUENCE</scope>
</reference>
<feature type="non-terminal residue" evidence="1">
    <location>
        <position position="113"/>
    </location>
</feature>
<evidence type="ECO:0000313" key="1">
    <source>
        <dbReference type="EMBL" id="SVD64790.1"/>
    </source>
</evidence>
<dbReference type="InterPro" id="IPR010994">
    <property type="entry name" value="RuvA_2-like"/>
</dbReference>
<dbReference type="Gene3D" id="1.10.150.20">
    <property type="entry name" value="5' to 3' exonuclease, C-terminal subdomain"/>
    <property type="match status" value="1"/>
</dbReference>
<evidence type="ECO:0008006" key="2">
    <source>
        <dbReference type="Google" id="ProtNLM"/>
    </source>
</evidence>
<protein>
    <recommendedName>
        <fullName evidence="2">DisA/LigA helix-hairpin-helix motif domain-containing protein</fullName>
    </recommendedName>
</protein>
<dbReference type="EMBL" id="UINC01164116">
    <property type="protein sequence ID" value="SVD64790.1"/>
    <property type="molecule type" value="Genomic_DNA"/>
</dbReference>
<name>A0A382X1R2_9ZZZZ</name>
<dbReference type="SUPFAM" id="SSF47781">
    <property type="entry name" value="RuvA domain 2-like"/>
    <property type="match status" value="1"/>
</dbReference>
<accession>A0A382X1R2</accession>
<proteinExistence type="predicted"/>
<organism evidence="1">
    <name type="scientific">marine metagenome</name>
    <dbReference type="NCBI Taxonomy" id="408172"/>
    <lineage>
        <taxon>unclassified sequences</taxon>
        <taxon>metagenomes</taxon>
        <taxon>ecological metagenomes</taxon>
    </lineage>
</organism>